<evidence type="ECO:0000313" key="2">
    <source>
        <dbReference type="EMBL" id="GAA3972653.1"/>
    </source>
</evidence>
<feature type="domain" description="DUF6602" evidence="1">
    <location>
        <begin position="58"/>
        <end position="143"/>
    </location>
</feature>
<keyword evidence="3" id="KW-1185">Reference proteome</keyword>
<dbReference type="Proteomes" id="UP001501081">
    <property type="component" value="Unassembled WGS sequence"/>
</dbReference>
<evidence type="ECO:0000259" key="1">
    <source>
        <dbReference type="Pfam" id="PF20247"/>
    </source>
</evidence>
<dbReference type="EMBL" id="BAABAK010000015">
    <property type="protein sequence ID" value="GAA3972653.1"/>
    <property type="molecule type" value="Genomic_DNA"/>
</dbReference>
<reference evidence="3" key="1">
    <citation type="journal article" date="2019" name="Int. J. Syst. Evol. Microbiol.">
        <title>The Global Catalogue of Microorganisms (GCM) 10K type strain sequencing project: providing services to taxonomists for standard genome sequencing and annotation.</title>
        <authorList>
            <consortium name="The Broad Institute Genomics Platform"/>
            <consortium name="The Broad Institute Genome Sequencing Center for Infectious Disease"/>
            <person name="Wu L."/>
            <person name="Ma J."/>
        </authorList>
    </citation>
    <scope>NUCLEOTIDE SEQUENCE [LARGE SCALE GENOMIC DNA]</scope>
    <source>
        <strain evidence="3">JCM 17338</strain>
    </source>
</reference>
<protein>
    <recommendedName>
        <fullName evidence="1">DUF6602 domain-containing protein</fullName>
    </recommendedName>
</protein>
<dbReference type="Pfam" id="PF20247">
    <property type="entry name" value="DUF6602"/>
    <property type="match status" value="1"/>
</dbReference>
<organism evidence="2 3">
    <name type="scientific">Pedobacter ginsengiterrae</name>
    <dbReference type="NCBI Taxonomy" id="871696"/>
    <lineage>
        <taxon>Bacteria</taxon>
        <taxon>Pseudomonadati</taxon>
        <taxon>Bacteroidota</taxon>
        <taxon>Sphingobacteriia</taxon>
        <taxon>Sphingobacteriales</taxon>
        <taxon>Sphingobacteriaceae</taxon>
        <taxon>Pedobacter</taxon>
    </lineage>
</organism>
<sequence length="317" mass="35690">MGLKATPVKKILLILVYLIPIGFAYMVKKDITLQLLALYNTYADQINISSKMSAVLHGLRDIKASGNEIEITLRNILSELLPQRYGLGNGHVVDKRLNVSKQYDLIITENIDYRSMSRVKDSTELFYYESVYALGECKATWNPLNVTSCAASFADLRDRLVRNPVANNVILSGNIPIGLDSKVTDYPLRNPLFLFAFAVKTDKDIGKLKDAYLTGGALTNLPGITVVLNEGVFVLLNKKDLESGSISINIYPEFETESQDYVWRFIRSNDPGKNLSYLLFCLMQHLSSSILEKPPYLTYAQNIWDIDETDISELNEL</sequence>
<comment type="caution">
    <text evidence="2">The sequence shown here is derived from an EMBL/GenBank/DDBJ whole genome shotgun (WGS) entry which is preliminary data.</text>
</comment>
<name>A0ABP7PWS5_9SPHI</name>
<dbReference type="InterPro" id="IPR046537">
    <property type="entry name" value="DUF6602"/>
</dbReference>
<dbReference type="CDD" id="cd21173">
    <property type="entry name" value="NucC-like"/>
    <property type="match status" value="1"/>
</dbReference>
<evidence type="ECO:0000313" key="3">
    <source>
        <dbReference type="Proteomes" id="UP001501081"/>
    </source>
</evidence>
<gene>
    <name evidence="2" type="ORF">GCM10022246_26210</name>
</gene>
<accession>A0ABP7PWS5</accession>
<proteinExistence type="predicted"/>